<accession>A0A915CXW3</accession>
<name>A0A915CXW3_9BILA</name>
<dbReference type="WBParaSite" id="jg13466">
    <property type="protein sequence ID" value="jg13466"/>
    <property type="gene ID" value="jg13466"/>
</dbReference>
<keyword evidence="1" id="KW-1185">Reference proteome</keyword>
<proteinExistence type="predicted"/>
<protein>
    <submittedName>
        <fullName evidence="2">Uncharacterized protein</fullName>
    </submittedName>
</protein>
<organism evidence="1 2">
    <name type="scientific">Ditylenchus dipsaci</name>
    <dbReference type="NCBI Taxonomy" id="166011"/>
    <lineage>
        <taxon>Eukaryota</taxon>
        <taxon>Metazoa</taxon>
        <taxon>Ecdysozoa</taxon>
        <taxon>Nematoda</taxon>
        <taxon>Chromadorea</taxon>
        <taxon>Rhabditida</taxon>
        <taxon>Tylenchina</taxon>
        <taxon>Tylenchomorpha</taxon>
        <taxon>Sphaerularioidea</taxon>
        <taxon>Anguinidae</taxon>
        <taxon>Anguininae</taxon>
        <taxon>Ditylenchus</taxon>
    </lineage>
</organism>
<reference evidence="2" key="1">
    <citation type="submission" date="2022-11" db="UniProtKB">
        <authorList>
            <consortium name="WormBaseParasite"/>
        </authorList>
    </citation>
    <scope>IDENTIFICATION</scope>
</reference>
<sequence>MLYNTVLSAARLVVKVRTKNNSKKLSSAGAEEGATAVKWHISSRWDSCETSNTRKSATAISAKTSWSRIR</sequence>
<dbReference type="Proteomes" id="UP000887574">
    <property type="component" value="Unplaced"/>
</dbReference>
<dbReference type="AlphaFoldDB" id="A0A915CXW3"/>
<evidence type="ECO:0000313" key="2">
    <source>
        <dbReference type="WBParaSite" id="jg13466"/>
    </source>
</evidence>
<evidence type="ECO:0000313" key="1">
    <source>
        <dbReference type="Proteomes" id="UP000887574"/>
    </source>
</evidence>